<feature type="compositionally biased region" description="Gly residues" evidence="1">
    <location>
        <begin position="1"/>
        <end position="12"/>
    </location>
</feature>
<accession>A0A146MDR3</accession>
<reference evidence="2" key="1">
    <citation type="journal article" date="2016" name="Gigascience">
        <title>De novo construction of an expanded transcriptome assembly for the western tarnished plant bug, Lygus hesperus.</title>
        <authorList>
            <person name="Tassone E.E."/>
            <person name="Geib S.M."/>
            <person name="Hall B."/>
            <person name="Fabrick J.A."/>
            <person name="Brent C.S."/>
            <person name="Hull J.J."/>
        </authorList>
    </citation>
    <scope>NUCLEOTIDE SEQUENCE</scope>
</reference>
<feature type="region of interest" description="Disordered" evidence="1">
    <location>
        <begin position="1"/>
        <end position="41"/>
    </location>
</feature>
<sequence length="99" mass="10405">MRSARSGGGRGEGSTEIASSTSWKCRSGQCRAPSRRVTTAASPVKSRLVTISRQLAVMLVTCGLGGQSCRDGSKGNVRLQGVDRARRVHGHGSRLASVH</sequence>
<evidence type="ECO:0000313" key="2">
    <source>
        <dbReference type="EMBL" id="JAQ17864.1"/>
    </source>
</evidence>
<gene>
    <name evidence="2" type="ORF">g.89061</name>
</gene>
<protein>
    <submittedName>
        <fullName evidence="2">Uncharacterized protein</fullName>
    </submittedName>
</protein>
<evidence type="ECO:0000256" key="1">
    <source>
        <dbReference type="SAM" id="MobiDB-lite"/>
    </source>
</evidence>
<proteinExistence type="predicted"/>
<organism evidence="2">
    <name type="scientific">Lygus hesperus</name>
    <name type="common">Western plant bug</name>
    <dbReference type="NCBI Taxonomy" id="30085"/>
    <lineage>
        <taxon>Eukaryota</taxon>
        <taxon>Metazoa</taxon>
        <taxon>Ecdysozoa</taxon>
        <taxon>Arthropoda</taxon>
        <taxon>Hexapoda</taxon>
        <taxon>Insecta</taxon>
        <taxon>Pterygota</taxon>
        <taxon>Neoptera</taxon>
        <taxon>Paraneoptera</taxon>
        <taxon>Hemiptera</taxon>
        <taxon>Heteroptera</taxon>
        <taxon>Panheteroptera</taxon>
        <taxon>Cimicomorpha</taxon>
        <taxon>Miridae</taxon>
        <taxon>Mirini</taxon>
        <taxon>Lygus</taxon>
    </lineage>
</organism>
<dbReference type="EMBL" id="GDHC01000765">
    <property type="protein sequence ID" value="JAQ17864.1"/>
    <property type="molecule type" value="Transcribed_RNA"/>
</dbReference>
<name>A0A146MDR3_LYGHE</name>
<dbReference type="AlphaFoldDB" id="A0A146MDR3"/>